<evidence type="ECO:0000256" key="3">
    <source>
        <dbReference type="ARBA" id="ARBA00023163"/>
    </source>
</evidence>
<dbReference type="InterPro" id="IPR036390">
    <property type="entry name" value="WH_DNA-bd_sf"/>
</dbReference>
<keyword evidence="3" id="KW-0804">Transcription</keyword>
<dbReference type="PROSITE" id="PS51000">
    <property type="entry name" value="HTH_DEOR_2"/>
    <property type="match status" value="1"/>
</dbReference>
<protein>
    <submittedName>
        <fullName evidence="6">WYL domain-containing protein</fullName>
    </submittedName>
</protein>
<evidence type="ECO:0000256" key="4">
    <source>
        <dbReference type="SAM" id="MobiDB-lite"/>
    </source>
</evidence>
<dbReference type="RefSeq" id="WP_345609288.1">
    <property type="nucleotide sequence ID" value="NZ_BAABJO010000026.1"/>
</dbReference>
<dbReference type="EMBL" id="BAABJO010000026">
    <property type="protein sequence ID" value="GAA5133078.1"/>
    <property type="molecule type" value="Genomic_DNA"/>
</dbReference>
<feature type="compositionally biased region" description="Basic and acidic residues" evidence="4">
    <location>
        <begin position="316"/>
        <end position="331"/>
    </location>
</feature>
<dbReference type="Pfam" id="PF08279">
    <property type="entry name" value="HTH_11"/>
    <property type="match status" value="1"/>
</dbReference>
<dbReference type="InterPro" id="IPR028349">
    <property type="entry name" value="PafC-like"/>
</dbReference>
<dbReference type="PROSITE" id="PS52050">
    <property type="entry name" value="WYL"/>
    <property type="match status" value="1"/>
</dbReference>
<dbReference type="Pfam" id="PF13280">
    <property type="entry name" value="WYL"/>
    <property type="match status" value="1"/>
</dbReference>
<organism evidence="6 7">
    <name type="scientific">Pseudonocardia adelaidensis</name>
    <dbReference type="NCBI Taxonomy" id="648754"/>
    <lineage>
        <taxon>Bacteria</taxon>
        <taxon>Bacillati</taxon>
        <taxon>Actinomycetota</taxon>
        <taxon>Actinomycetes</taxon>
        <taxon>Pseudonocardiales</taxon>
        <taxon>Pseudonocardiaceae</taxon>
        <taxon>Pseudonocardia</taxon>
    </lineage>
</organism>
<dbReference type="PANTHER" id="PTHR34580">
    <property type="match status" value="1"/>
</dbReference>
<gene>
    <name evidence="6" type="ORF">GCM10023320_58700</name>
</gene>
<feature type="region of interest" description="Disordered" evidence="4">
    <location>
        <begin position="311"/>
        <end position="331"/>
    </location>
</feature>
<dbReference type="SUPFAM" id="SSF46785">
    <property type="entry name" value="Winged helix' DNA-binding domain"/>
    <property type="match status" value="1"/>
</dbReference>
<name>A0ABP9NS97_9PSEU</name>
<evidence type="ECO:0000259" key="5">
    <source>
        <dbReference type="PROSITE" id="PS51000"/>
    </source>
</evidence>
<accession>A0ABP9NS97</accession>
<dbReference type="PANTHER" id="PTHR34580:SF3">
    <property type="entry name" value="PROTEIN PAFB"/>
    <property type="match status" value="1"/>
</dbReference>
<dbReference type="PIRSF" id="PIRSF016838">
    <property type="entry name" value="PafC"/>
    <property type="match status" value="1"/>
</dbReference>
<evidence type="ECO:0000313" key="6">
    <source>
        <dbReference type="EMBL" id="GAA5133078.1"/>
    </source>
</evidence>
<dbReference type="InterPro" id="IPR013196">
    <property type="entry name" value="HTH_11"/>
</dbReference>
<dbReference type="Gene3D" id="1.10.10.10">
    <property type="entry name" value="Winged helix-like DNA-binding domain superfamily/Winged helix DNA-binding domain"/>
    <property type="match status" value="1"/>
</dbReference>
<feature type="domain" description="HTH deoR-type" evidence="5">
    <location>
        <begin position="5"/>
        <end position="60"/>
    </location>
</feature>
<evidence type="ECO:0000256" key="1">
    <source>
        <dbReference type="ARBA" id="ARBA00023015"/>
    </source>
</evidence>
<keyword evidence="1" id="KW-0805">Transcription regulation</keyword>
<dbReference type="InterPro" id="IPR018356">
    <property type="entry name" value="Tscrpt_reg_HTH_DeoR_CS"/>
</dbReference>
<dbReference type="Proteomes" id="UP001500804">
    <property type="component" value="Unassembled WGS sequence"/>
</dbReference>
<proteinExistence type="predicted"/>
<evidence type="ECO:0000256" key="2">
    <source>
        <dbReference type="ARBA" id="ARBA00023125"/>
    </source>
</evidence>
<sequence>MTLSTPARLLRLLSLLQGRREWAGTELAERLGVTDRTVRRDVGRLRELGYPVEGTTGTAGGYRLTSGEDLPPLLLDDDEAVAIATSLLGTLGDGETAGRALAKLTQVMPGRLRRRVRAVAESVVSVPDHRGAEIDPGVLAVLAGAVRDREIVRFGYRRRDGTVGERRVEPHHVVATHGLWYLVAFDTGAADWRTFRVDRIDRPESVRLRFTPRELPAGDPAEHVRQTIASTPYRYTLRATVPVPADVVRTRLPMSISARIRPLDATSCTVLLGGDSLEHLVRDVVTLGPGARLDGSPEVLAHLREVGRWLSGPAAERADPERAAPPERHQP</sequence>
<keyword evidence="2" id="KW-0238">DNA-binding</keyword>
<dbReference type="InterPro" id="IPR036388">
    <property type="entry name" value="WH-like_DNA-bd_sf"/>
</dbReference>
<dbReference type="InterPro" id="IPR001034">
    <property type="entry name" value="DeoR_HTH"/>
</dbReference>
<evidence type="ECO:0000313" key="7">
    <source>
        <dbReference type="Proteomes" id="UP001500804"/>
    </source>
</evidence>
<keyword evidence="7" id="KW-1185">Reference proteome</keyword>
<comment type="caution">
    <text evidence="6">The sequence shown here is derived from an EMBL/GenBank/DDBJ whole genome shotgun (WGS) entry which is preliminary data.</text>
</comment>
<dbReference type="InterPro" id="IPR026881">
    <property type="entry name" value="WYL_dom"/>
</dbReference>
<dbReference type="PROSITE" id="PS00894">
    <property type="entry name" value="HTH_DEOR_1"/>
    <property type="match status" value="1"/>
</dbReference>
<dbReference type="InterPro" id="IPR051534">
    <property type="entry name" value="CBASS_pafABC_assoc_protein"/>
</dbReference>
<reference evidence="7" key="1">
    <citation type="journal article" date="2019" name="Int. J. Syst. Evol. Microbiol.">
        <title>The Global Catalogue of Microorganisms (GCM) 10K type strain sequencing project: providing services to taxonomists for standard genome sequencing and annotation.</title>
        <authorList>
            <consortium name="The Broad Institute Genomics Platform"/>
            <consortium name="The Broad Institute Genome Sequencing Center for Infectious Disease"/>
            <person name="Wu L."/>
            <person name="Ma J."/>
        </authorList>
    </citation>
    <scope>NUCLEOTIDE SEQUENCE [LARGE SCALE GENOMIC DNA]</scope>
    <source>
        <strain evidence="7">JCM 18302</strain>
    </source>
</reference>